<dbReference type="EMBL" id="KN726297">
    <property type="protein sequence ID" value="KIH68768.1"/>
    <property type="molecule type" value="Genomic_DNA"/>
</dbReference>
<evidence type="ECO:0000259" key="4">
    <source>
        <dbReference type="Pfam" id="PF01212"/>
    </source>
</evidence>
<protein>
    <submittedName>
        <fullName evidence="5">Beta-eliminating lyase</fullName>
    </submittedName>
</protein>
<keyword evidence="3" id="KW-0663">Pyridoxal phosphate</keyword>
<dbReference type="Proteomes" id="UP000054047">
    <property type="component" value="Unassembled WGS sequence"/>
</dbReference>
<dbReference type="AlphaFoldDB" id="A0A0C2DFK4"/>
<dbReference type="InterPro" id="IPR001597">
    <property type="entry name" value="ArAA_b-elim_lyase/Thr_aldolase"/>
</dbReference>
<dbReference type="Gene3D" id="3.40.640.10">
    <property type="entry name" value="Type I PLP-dependent aspartate aminotransferase-like (Major domain)"/>
    <property type="match status" value="1"/>
</dbReference>
<comment type="cofactor">
    <cofactor evidence="1">
        <name>pyridoxal 5'-phosphate</name>
        <dbReference type="ChEBI" id="CHEBI:597326"/>
    </cofactor>
</comment>
<comment type="similarity">
    <text evidence="2">Belongs to the threonine aldolase family.</text>
</comment>
<dbReference type="GO" id="GO:0006567">
    <property type="term" value="P:L-threonine catabolic process"/>
    <property type="evidence" value="ECO:0007669"/>
    <property type="project" value="TreeGrafter"/>
</dbReference>
<dbReference type="Gene3D" id="3.90.1150.10">
    <property type="entry name" value="Aspartate Aminotransferase, domain 1"/>
    <property type="match status" value="1"/>
</dbReference>
<reference evidence="5 6" key="1">
    <citation type="submission" date="2013-12" db="EMBL/GenBank/DDBJ databases">
        <title>Draft genome of the parsitic nematode Ancylostoma duodenale.</title>
        <authorList>
            <person name="Mitreva M."/>
        </authorList>
    </citation>
    <scope>NUCLEOTIDE SEQUENCE [LARGE SCALE GENOMIC DNA]</scope>
    <source>
        <strain evidence="5 6">Zhejiang</strain>
    </source>
</reference>
<feature type="domain" description="Aromatic amino acid beta-eliminating lyase/threonine aldolase" evidence="4">
    <location>
        <begin position="27"/>
        <end position="146"/>
    </location>
</feature>
<sequence>MKAAMANAILGDDVYGEDQTINDLEARAVRDLAIRHNLKVHIDGARIFNAAVALGVKVSDIAQYGDSVMMCFSKGLGAPVGSILVGSKLFIENARRRRKALGGGWRQAGVLAAAAHVALDGAEATVKVDHENAQKLASGINALTPDSLKNAIHATESGITNMVMLVCSDGISPSQVQMFFQSNGVLMMVFDATRIRIVLNWGVKEGDIDKVLSVYSKFIDSISKH</sequence>
<dbReference type="GO" id="GO:0005829">
    <property type="term" value="C:cytosol"/>
    <property type="evidence" value="ECO:0007669"/>
    <property type="project" value="TreeGrafter"/>
</dbReference>
<keyword evidence="6" id="KW-1185">Reference proteome</keyword>
<accession>A0A0C2DFK4</accession>
<gene>
    <name evidence="5" type="ORF">ANCDUO_00899</name>
</gene>
<dbReference type="GO" id="GO:0008732">
    <property type="term" value="F:L-allo-threonine aldolase activity"/>
    <property type="evidence" value="ECO:0007669"/>
    <property type="project" value="TreeGrafter"/>
</dbReference>
<organism evidence="5 6">
    <name type="scientific">Ancylostoma duodenale</name>
    <dbReference type="NCBI Taxonomy" id="51022"/>
    <lineage>
        <taxon>Eukaryota</taxon>
        <taxon>Metazoa</taxon>
        <taxon>Ecdysozoa</taxon>
        <taxon>Nematoda</taxon>
        <taxon>Chromadorea</taxon>
        <taxon>Rhabditida</taxon>
        <taxon>Rhabditina</taxon>
        <taxon>Rhabditomorpha</taxon>
        <taxon>Strongyloidea</taxon>
        <taxon>Ancylostomatidae</taxon>
        <taxon>Ancylostomatinae</taxon>
        <taxon>Ancylostoma</taxon>
    </lineage>
</organism>
<name>A0A0C2DFK4_9BILA</name>
<dbReference type="OrthoDB" id="5855443at2759"/>
<evidence type="ECO:0000313" key="6">
    <source>
        <dbReference type="Proteomes" id="UP000054047"/>
    </source>
</evidence>
<proteinExistence type="inferred from homology"/>
<keyword evidence="5" id="KW-0456">Lyase</keyword>
<dbReference type="Pfam" id="PF01212">
    <property type="entry name" value="Beta_elim_lyase"/>
    <property type="match status" value="1"/>
</dbReference>
<evidence type="ECO:0000256" key="2">
    <source>
        <dbReference type="ARBA" id="ARBA00006966"/>
    </source>
</evidence>
<dbReference type="InterPro" id="IPR015422">
    <property type="entry name" value="PyrdxlP-dep_Trfase_small"/>
</dbReference>
<evidence type="ECO:0000256" key="3">
    <source>
        <dbReference type="ARBA" id="ARBA00022898"/>
    </source>
</evidence>
<dbReference type="SUPFAM" id="SSF53383">
    <property type="entry name" value="PLP-dependent transferases"/>
    <property type="match status" value="1"/>
</dbReference>
<evidence type="ECO:0000256" key="1">
    <source>
        <dbReference type="ARBA" id="ARBA00001933"/>
    </source>
</evidence>
<dbReference type="GO" id="GO:0006545">
    <property type="term" value="P:glycine biosynthetic process"/>
    <property type="evidence" value="ECO:0007669"/>
    <property type="project" value="TreeGrafter"/>
</dbReference>
<dbReference type="PANTHER" id="PTHR48097:SF9">
    <property type="entry name" value="L-THREONINE ALDOLASE"/>
    <property type="match status" value="1"/>
</dbReference>
<dbReference type="InterPro" id="IPR015424">
    <property type="entry name" value="PyrdxlP-dep_Trfase"/>
</dbReference>
<dbReference type="PANTHER" id="PTHR48097">
    <property type="entry name" value="L-THREONINE ALDOLASE-RELATED"/>
    <property type="match status" value="1"/>
</dbReference>
<evidence type="ECO:0000313" key="5">
    <source>
        <dbReference type="EMBL" id="KIH68768.1"/>
    </source>
</evidence>
<dbReference type="InterPro" id="IPR015421">
    <property type="entry name" value="PyrdxlP-dep_Trfase_major"/>
</dbReference>